<gene>
    <name evidence="2" type="ORF">SAMN02910344_01107</name>
</gene>
<protein>
    <submittedName>
        <fullName evidence="2">Virus D5 protein-like</fullName>
    </submittedName>
</protein>
<dbReference type="InterPro" id="IPR004968">
    <property type="entry name" value="DNA_primase/NTPase_C"/>
</dbReference>
<dbReference type="Pfam" id="PF03288">
    <property type="entry name" value="Pox_D5"/>
    <property type="match status" value="1"/>
</dbReference>
<evidence type="ECO:0000313" key="3">
    <source>
        <dbReference type="Proteomes" id="UP000243745"/>
    </source>
</evidence>
<dbReference type="Proteomes" id="UP000243745">
    <property type="component" value="Unassembled WGS sequence"/>
</dbReference>
<reference evidence="2 3" key="1">
    <citation type="submission" date="2016-10" db="EMBL/GenBank/DDBJ databases">
        <authorList>
            <person name="Varghese N."/>
            <person name="Submissions S."/>
        </authorList>
    </citation>
    <scope>NUCLEOTIDE SEQUENCE [LARGE SCALE GENOMIC DNA]</scope>
    <source>
        <strain evidence="2 3">DSM 1361</strain>
    </source>
</reference>
<dbReference type="RefSeq" id="WP_093141746.1">
    <property type="nucleotide sequence ID" value="NZ_FOXF01000016.1"/>
</dbReference>
<dbReference type="EMBL" id="FOXF01000016">
    <property type="protein sequence ID" value="SFP33145.1"/>
    <property type="molecule type" value="Genomic_DNA"/>
</dbReference>
<dbReference type="OrthoDB" id="9763644at2"/>
<evidence type="ECO:0000313" key="2">
    <source>
        <dbReference type="EMBL" id="SFP33145.1"/>
    </source>
</evidence>
<organism evidence="2 3">
    <name type="scientific">Ruminobacter amylophilus</name>
    <dbReference type="NCBI Taxonomy" id="867"/>
    <lineage>
        <taxon>Bacteria</taxon>
        <taxon>Pseudomonadati</taxon>
        <taxon>Pseudomonadota</taxon>
        <taxon>Gammaproteobacteria</taxon>
        <taxon>Aeromonadales</taxon>
        <taxon>Succinivibrionaceae</taxon>
        <taxon>Ruminobacter</taxon>
    </lineage>
</organism>
<sequence length="77" mass="9147">MMYRYENNTVIAFYHECMMEREDGKISDQCTTGKVYDVYKAWCADNNHGYFKTAREFRNTLAEHLNTSFADMTVRRG</sequence>
<keyword evidence="3" id="KW-1185">Reference proteome</keyword>
<name>A0A662ZGV8_9GAMM</name>
<proteinExistence type="predicted"/>
<accession>A0A662ZGV8</accession>
<evidence type="ECO:0000259" key="1">
    <source>
        <dbReference type="Pfam" id="PF03288"/>
    </source>
</evidence>
<dbReference type="AlphaFoldDB" id="A0A662ZGV8"/>
<feature type="domain" description="DNA primase/nucleoside triphosphatase C-terminal" evidence="1">
    <location>
        <begin position="6"/>
        <end position="70"/>
    </location>
</feature>